<dbReference type="Proteomes" id="UP000252554">
    <property type="component" value="Unassembled WGS sequence"/>
</dbReference>
<evidence type="ECO:0000313" key="2">
    <source>
        <dbReference type="EMBL" id="RBA62220.1"/>
    </source>
</evidence>
<feature type="region of interest" description="Disordered" evidence="1">
    <location>
        <begin position="76"/>
        <end position="101"/>
    </location>
</feature>
<evidence type="ECO:0000256" key="1">
    <source>
        <dbReference type="SAM" id="MobiDB-lite"/>
    </source>
</evidence>
<dbReference type="AlphaFoldDB" id="A0A365PZ56"/>
<name>A0A365PZ56_9GAMM</name>
<proteinExistence type="predicted"/>
<reference evidence="2 3" key="1">
    <citation type="submission" date="2018-06" db="EMBL/GenBank/DDBJ databases">
        <title>Whole genome sequencing of four bacterial strains from South Shetland trench revealing bio-synthetic gene clusters.</title>
        <authorList>
            <person name="Abdel-Mageed W.M."/>
            <person name="Lehri B."/>
            <person name="Jarmusch S.A."/>
            <person name="Miranda K."/>
            <person name="Goodfellow M."/>
            <person name="Jaspars M."/>
            <person name="Karlyshev A.V."/>
        </authorList>
    </citation>
    <scope>NUCLEOTIDE SEQUENCE [LARGE SCALE GENOMIC DNA]</scope>
    <source>
        <strain evidence="2 3">SST2</strain>
    </source>
</reference>
<protein>
    <recommendedName>
        <fullName evidence="4">Lipoprotein</fullName>
    </recommendedName>
</protein>
<dbReference type="EMBL" id="QNTV01000001">
    <property type="protein sequence ID" value="RBA62220.1"/>
    <property type="molecule type" value="Genomic_DNA"/>
</dbReference>
<dbReference type="PROSITE" id="PS51257">
    <property type="entry name" value="PROKAR_LIPOPROTEIN"/>
    <property type="match status" value="1"/>
</dbReference>
<evidence type="ECO:0000313" key="3">
    <source>
        <dbReference type="Proteomes" id="UP000252554"/>
    </source>
</evidence>
<accession>A0A365PZ56</accession>
<gene>
    <name evidence="2" type="ORF">DQ403_01080</name>
</gene>
<evidence type="ECO:0008006" key="4">
    <source>
        <dbReference type="Google" id="ProtNLM"/>
    </source>
</evidence>
<organism evidence="2 3">
    <name type="scientific">Stutzerimonas zhaodongensis</name>
    <dbReference type="NCBI Taxonomy" id="1176257"/>
    <lineage>
        <taxon>Bacteria</taxon>
        <taxon>Pseudomonadati</taxon>
        <taxon>Pseudomonadota</taxon>
        <taxon>Gammaproteobacteria</taxon>
        <taxon>Pseudomonadales</taxon>
        <taxon>Pseudomonadaceae</taxon>
        <taxon>Stutzerimonas</taxon>
    </lineage>
</organism>
<comment type="caution">
    <text evidence="2">The sequence shown here is derived from an EMBL/GenBank/DDBJ whole genome shotgun (WGS) entry which is preliminary data.</text>
</comment>
<sequence>MRCVLLLWAGFLVGCDQPRSERLPQESLWPEAQRARCVSSTMTACAPAEAYRHRFLEGKGGPDEFGALELLPPIPPTFDAPLDADPDRSHGMLSRQRAAHE</sequence>